<sequence length="232" mass="23432">MLVTGRAAASALLSTGTPKPSSAPPGRRAAAHPLVDVVRARDPSRAAALEDGFALGEQAVDQLDAAREAMKEGRKEAARQKVERLKAQLQALHLLATTDPEAAAREAARLARQLASAVRAYVQSGGQAGAVSGAGAGAAPPLTGTDSRAGGSAGSSLADPDAAFAAAARDAMARLKAILEAARAAHADREDGRDPTATDRRDASRRLAGAEATLAGPRFAPASAGPRLSLLV</sequence>
<evidence type="ECO:0000313" key="3">
    <source>
        <dbReference type="EMBL" id="MBB4285648.1"/>
    </source>
</evidence>
<reference evidence="3 4" key="1">
    <citation type="submission" date="2020-08" db="EMBL/GenBank/DDBJ databases">
        <title>Genome sequencing of Purple Non-Sulfur Bacteria from various extreme environments.</title>
        <authorList>
            <person name="Mayer M."/>
        </authorList>
    </citation>
    <scope>NUCLEOTIDE SEQUENCE [LARGE SCALE GENOMIC DNA]</scope>
    <source>
        <strain evidence="3 4">JA135</strain>
    </source>
</reference>
<comment type="caution">
    <text evidence="3">The sequence shown here is derived from an EMBL/GenBank/DDBJ whole genome shotgun (WGS) entry which is preliminary data.</text>
</comment>
<gene>
    <name evidence="3" type="ORF">GGD88_001367</name>
</gene>
<feature type="region of interest" description="Disordered" evidence="2">
    <location>
        <begin position="129"/>
        <end position="157"/>
    </location>
</feature>
<evidence type="ECO:0000256" key="2">
    <source>
        <dbReference type="SAM" id="MobiDB-lite"/>
    </source>
</evidence>
<dbReference type="RefSeq" id="WP_184433188.1">
    <property type="nucleotide sequence ID" value="NZ_JACIGI010000008.1"/>
</dbReference>
<evidence type="ECO:0000256" key="1">
    <source>
        <dbReference type="SAM" id="Coils"/>
    </source>
</evidence>
<dbReference type="EMBL" id="JACIGI010000008">
    <property type="protein sequence ID" value="MBB4285648.1"/>
    <property type="molecule type" value="Genomic_DNA"/>
</dbReference>
<feature type="compositionally biased region" description="Low complexity" evidence="2">
    <location>
        <begin position="137"/>
        <end position="157"/>
    </location>
</feature>
<protein>
    <submittedName>
        <fullName evidence="3">Uncharacterized protein</fullName>
    </submittedName>
</protein>
<organism evidence="3 4">
    <name type="scientific">Roseospira goensis</name>
    <dbReference type="NCBI Taxonomy" id="391922"/>
    <lineage>
        <taxon>Bacteria</taxon>
        <taxon>Pseudomonadati</taxon>
        <taxon>Pseudomonadota</taxon>
        <taxon>Alphaproteobacteria</taxon>
        <taxon>Rhodospirillales</taxon>
        <taxon>Rhodospirillaceae</taxon>
        <taxon>Roseospira</taxon>
    </lineage>
</organism>
<feature type="region of interest" description="Disordered" evidence="2">
    <location>
        <begin position="183"/>
        <end position="203"/>
    </location>
</feature>
<dbReference type="Proteomes" id="UP000555728">
    <property type="component" value="Unassembled WGS sequence"/>
</dbReference>
<feature type="compositionally biased region" description="Low complexity" evidence="2">
    <location>
        <begin position="18"/>
        <end position="28"/>
    </location>
</feature>
<keyword evidence="4" id="KW-1185">Reference proteome</keyword>
<dbReference type="AlphaFoldDB" id="A0A7W6RYL0"/>
<keyword evidence="1" id="KW-0175">Coiled coil</keyword>
<proteinExistence type="predicted"/>
<evidence type="ECO:0000313" key="4">
    <source>
        <dbReference type="Proteomes" id="UP000555728"/>
    </source>
</evidence>
<feature type="region of interest" description="Disordered" evidence="2">
    <location>
        <begin position="1"/>
        <end position="31"/>
    </location>
</feature>
<accession>A0A7W6RYL0</accession>
<name>A0A7W6RYL0_9PROT</name>
<feature type="coiled-coil region" evidence="1">
    <location>
        <begin position="60"/>
        <end position="95"/>
    </location>
</feature>